<organism evidence="6 7">
    <name type="scientific">Gottschalkia acidurici (strain ATCC 7906 / DSM 604 / BCRC 14475 / CIP 104303 / KCTC 5404 / NCIMB 10678 / 9a)</name>
    <name type="common">Clostridium acidurici</name>
    <dbReference type="NCBI Taxonomy" id="1128398"/>
    <lineage>
        <taxon>Bacteria</taxon>
        <taxon>Bacillati</taxon>
        <taxon>Bacillota</taxon>
        <taxon>Tissierellia</taxon>
        <taxon>Tissierellales</taxon>
        <taxon>Gottschalkiaceae</taxon>
        <taxon>Gottschalkia</taxon>
    </lineage>
</organism>
<name>K0AZH9_GOTA9</name>
<dbReference type="KEGG" id="cad:Curi_c07030"/>
<dbReference type="GO" id="GO:0046872">
    <property type="term" value="F:metal ion binding"/>
    <property type="evidence" value="ECO:0007669"/>
    <property type="project" value="UniProtKB-KW"/>
</dbReference>
<dbReference type="Proteomes" id="UP000006094">
    <property type="component" value="Chromosome"/>
</dbReference>
<dbReference type="InterPro" id="IPR002801">
    <property type="entry name" value="Asp_carbamoylTrfase_reg"/>
</dbReference>
<dbReference type="Pfam" id="PF02748">
    <property type="entry name" value="PyrI_C"/>
    <property type="match status" value="1"/>
</dbReference>
<dbReference type="STRING" id="1128398.Curi_c07030"/>
<evidence type="ECO:0000313" key="6">
    <source>
        <dbReference type="EMBL" id="AFS77776.1"/>
    </source>
</evidence>
<accession>K0AZH9</accession>
<evidence type="ECO:0000256" key="1">
    <source>
        <dbReference type="ARBA" id="ARBA00022723"/>
    </source>
</evidence>
<dbReference type="PATRIC" id="fig|1128398.3.peg.745"/>
<evidence type="ECO:0000256" key="3">
    <source>
        <dbReference type="ARBA" id="ARBA00022975"/>
    </source>
</evidence>
<dbReference type="Pfam" id="PF01948">
    <property type="entry name" value="PyrI"/>
    <property type="match status" value="1"/>
</dbReference>
<sequence length="143" mass="16591">MVSINSIKKGIVIDHIKAGYGIKIYNYLGLDKVDFTVALIKNAVSDKRDKKDIIKIENVMDMDFTVLGLIDPNLTINIIEDEVIKEKIKLKIPERVDDVIKCKNPRCITSVEKYITHTFFLVDEERGQYRCQYCDEIYTFPEL</sequence>
<dbReference type="GO" id="GO:0006221">
    <property type="term" value="P:pyrimidine nucleotide biosynthetic process"/>
    <property type="evidence" value="ECO:0007669"/>
    <property type="project" value="UniProtKB-KW"/>
</dbReference>
<dbReference type="HOGENOM" id="CLU_128576_0_0_9"/>
<dbReference type="Gene3D" id="2.30.30.20">
    <property type="entry name" value="Aspartate carbamoyltransferase regulatory subunit, C-terminal domain"/>
    <property type="match status" value="1"/>
</dbReference>
<keyword evidence="7" id="KW-1185">Reference proteome</keyword>
<dbReference type="OrthoDB" id="5599321at2"/>
<dbReference type="InterPro" id="IPR020542">
    <property type="entry name" value="Asp_carbamoyltrfase_reg_C"/>
</dbReference>
<keyword evidence="2" id="KW-0862">Zinc</keyword>
<feature type="domain" description="Aspartate carbamoyltransferase regulatory subunit N-terminal" evidence="4">
    <location>
        <begin position="3"/>
        <end position="91"/>
    </location>
</feature>
<dbReference type="NCBIfam" id="NF002063">
    <property type="entry name" value="PRK00893.1-3"/>
    <property type="match status" value="1"/>
</dbReference>
<dbReference type="PANTHER" id="PTHR35805:SF1">
    <property type="entry name" value="ASPARTATE CARBAMOYLTRANSFERASE REGULATORY CHAIN"/>
    <property type="match status" value="1"/>
</dbReference>
<dbReference type="InterPro" id="IPR020545">
    <property type="entry name" value="Asp_carbamoyltransf_reg_N"/>
</dbReference>
<evidence type="ECO:0000256" key="2">
    <source>
        <dbReference type="ARBA" id="ARBA00022833"/>
    </source>
</evidence>
<dbReference type="GO" id="GO:0006207">
    <property type="term" value="P:'de novo' pyrimidine nucleobase biosynthetic process"/>
    <property type="evidence" value="ECO:0007669"/>
    <property type="project" value="InterPro"/>
</dbReference>
<dbReference type="Gene3D" id="3.30.70.140">
    <property type="entry name" value="Aspartate carbamoyltransferase regulatory subunit, N-terminal domain"/>
    <property type="match status" value="1"/>
</dbReference>
<dbReference type="AlphaFoldDB" id="K0AZH9"/>
<dbReference type="RefSeq" id="WP_014966913.1">
    <property type="nucleotide sequence ID" value="NC_018664.1"/>
</dbReference>
<dbReference type="PANTHER" id="PTHR35805">
    <property type="entry name" value="ASPARTATE CARBAMOYLTRANSFERASE REGULATORY CHAIN"/>
    <property type="match status" value="1"/>
</dbReference>
<dbReference type="SUPFAM" id="SSF54893">
    <property type="entry name" value="Aspartate carbamoyltransferase, Regulatory-chain, N-terminal domain"/>
    <property type="match status" value="1"/>
</dbReference>
<dbReference type="SUPFAM" id="SSF57825">
    <property type="entry name" value="Aspartate carbamoyltransferase, Regulatory-chain, C-terminal domain"/>
    <property type="match status" value="1"/>
</dbReference>
<evidence type="ECO:0000259" key="4">
    <source>
        <dbReference type="Pfam" id="PF01948"/>
    </source>
</evidence>
<dbReference type="GO" id="GO:0009347">
    <property type="term" value="C:aspartate carbamoyltransferase complex"/>
    <property type="evidence" value="ECO:0007669"/>
    <property type="project" value="InterPro"/>
</dbReference>
<keyword evidence="3" id="KW-0665">Pyrimidine biosynthesis</keyword>
<gene>
    <name evidence="6" type="primary">pyrI</name>
    <name evidence="6" type="ordered locus">Curi_c07030</name>
</gene>
<reference evidence="6 7" key="1">
    <citation type="journal article" date="2012" name="PLoS ONE">
        <title>The purine-utilizing bacterium Clostridium acidurici 9a: a genome-guided metabolic reconsideration.</title>
        <authorList>
            <person name="Hartwich K."/>
            <person name="Poehlein A."/>
            <person name="Daniel R."/>
        </authorList>
    </citation>
    <scope>NUCLEOTIDE SEQUENCE [LARGE SCALE GENOMIC DNA]</scope>
    <source>
        <strain evidence="7">ATCC 7906 / DSM 604 / BCRC 14475 / CIP 104303 / KCTC 5404 / NCIMB 10678 / 9a</strain>
    </source>
</reference>
<evidence type="ECO:0000259" key="5">
    <source>
        <dbReference type="Pfam" id="PF02748"/>
    </source>
</evidence>
<proteinExistence type="predicted"/>
<feature type="domain" description="Aspartate carbamoyltransferase regulatory subunit C-terminal" evidence="5">
    <location>
        <begin position="95"/>
        <end position="140"/>
    </location>
</feature>
<evidence type="ECO:0000313" key="7">
    <source>
        <dbReference type="Proteomes" id="UP000006094"/>
    </source>
</evidence>
<protein>
    <submittedName>
        <fullName evidence="6">Aspartate carbamoyltransferase regulatory chain</fullName>
    </submittedName>
</protein>
<dbReference type="InterPro" id="IPR036792">
    <property type="entry name" value="Asp_carbatrfase_reg_C_sf"/>
</dbReference>
<dbReference type="EMBL" id="CP003326">
    <property type="protein sequence ID" value="AFS77776.1"/>
    <property type="molecule type" value="Genomic_DNA"/>
</dbReference>
<dbReference type="InterPro" id="IPR036793">
    <property type="entry name" value="Asp_carbatrfase_reg_N_sf"/>
</dbReference>
<dbReference type="eggNOG" id="COG1781">
    <property type="taxonomic scope" value="Bacteria"/>
</dbReference>
<keyword evidence="1" id="KW-0479">Metal-binding</keyword>